<dbReference type="SUPFAM" id="SSF51215">
    <property type="entry name" value="Regulatory protein AraC"/>
    <property type="match status" value="1"/>
</dbReference>
<evidence type="ECO:0000256" key="3">
    <source>
        <dbReference type="ARBA" id="ARBA00023163"/>
    </source>
</evidence>
<dbReference type="InterPro" id="IPR003313">
    <property type="entry name" value="AraC-bd"/>
</dbReference>
<name>A0ABW7AI38_9ACTN</name>
<sequence length="322" mass="34328">MTPTLHEHAVFARGPILGAVHELSTDVESHAHDFLEIAVIGAGRGRHVTSGGERELRCGEVVILRPGAWHGFRDCVGLTVANCCLSAKALRAELAALHDIPALRRILWTDPMASGTHGVAVTTVGQTAAEEATAEIGRLERDLATPEARPGRVLGRLVTVLGILADGRDLEPATAESAIHPAVAATVARLEEAPAQQWRLDDLARAVNLDPAYLGRLFAQDIGLTTMGFLARVRAERAATLLANSTLSAAQVGATVGWGDPTYFARRFRTLVGLTPSEYRRRSQAIPTHYRPGGGADDEDDLRPKRANRSGPVSGMMPSGLT</sequence>
<dbReference type="EMBL" id="JBICRM010000018">
    <property type="protein sequence ID" value="MFG1707035.1"/>
    <property type="molecule type" value="Genomic_DNA"/>
</dbReference>
<dbReference type="SMART" id="SM00342">
    <property type="entry name" value="HTH_ARAC"/>
    <property type="match status" value="1"/>
</dbReference>
<comment type="caution">
    <text evidence="6">The sequence shown here is derived from an EMBL/GenBank/DDBJ whole genome shotgun (WGS) entry which is preliminary data.</text>
</comment>
<reference evidence="6 7" key="1">
    <citation type="submission" date="2024-10" db="EMBL/GenBank/DDBJ databases">
        <authorList>
            <person name="Topkara A.R."/>
            <person name="Saygin H."/>
        </authorList>
    </citation>
    <scope>NUCLEOTIDE SEQUENCE [LARGE SCALE GENOMIC DNA]</scope>
    <source>
        <strain evidence="6 7">M3C6</strain>
    </source>
</reference>
<evidence type="ECO:0000256" key="2">
    <source>
        <dbReference type="ARBA" id="ARBA00023125"/>
    </source>
</evidence>
<evidence type="ECO:0000256" key="1">
    <source>
        <dbReference type="ARBA" id="ARBA00023015"/>
    </source>
</evidence>
<keyword evidence="1" id="KW-0805">Transcription regulation</keyword>
<dbReference type="InterPro" id="IPR050204">
    <property type="entry name" value="AraC_XylS_family_regulators"/>
</dbReference>
<keyword evidence="3" id="KW-0804">Transcription</keyword>
<evidence type="ECO:0000259" key="5">
    <source>
        <dbReference type="PROSITE" id="PS01124"/>
    </source>
</evidence>
<dbReference type="InterPro" id="IPR009057">
    <property type="entry name" value="Homeodomain-like_sf"/>
</dbReference>
<gene>
    <name evidence="6" type="ORF">ACFLIM_27960</name>
</gene>
<dbReference type="PANTHER" id="PTHR46796">
    <property type="entry name" value="HTH-TYPE TRANSCRIPTIONAL ACTIVATOR RHAS-RELATED"/>
    <property type="match status" value="1"/>
</dbReference>
<proteinExistence type="predicted"/>
<dbReference type="Gene3D" id="2.60.120.10">
    <property type="entry name" value="Jelly Rolls"/>
    <property type="match status" value="1"/>
</dbReference>
<feature type="domain" description="HTH araC/xylS-type" evidence="5">
    <location>
        <begin position="184"/>
        <end position="282"/>
    </location>
</feature>
<dbReference type="RefSeq" id="WP_393170409.1">
    <property type="nucleotide sequence ID" value="NZ_JBICRM010000018.1"/>
</dbReference>
<keyword evidence="2" id="KW-0238">DNA-binding</keyword>
<dbReference type="Pfam" id="PF12833">
    <property type="entry name" value="HTH_18"/>
    <property type="match status" value="1"/>
</dbReference>
<dbReference type="PROSITE" id="PS01124">
    <property type="entry name" value="HTH_ARAC_FAMILY_2"/>
    <property type="match status" value="1"/>
</dbReference>
<protein>
    <submittedName>
        <fullName evidence="6">AraC family transcriptional regulator</fullName>
    </submittedName>
</protein>
<evidence type="ECO:0000313" key="7">
    <source>
        <dbReference type="Proteomes" id="UP001603978"/>
    </source>
</evidence>
<dbReference type="InterPro" id="IPR037923">
    <property type="entry name" value="HTH-like"/>
</dbReference>
<dbReference type="Pfam" id="PF02311">
    <property type="entry name" value="AraC_binding"/>
    <property type="match status" value="1"/>
</dbReference>
<feature type="region of interest" description="Disordered" evidence="4">
    <location>
        <begin position="282"/>
        <end position="322"/>
    </location>
</feature>
<dbReference type="Gene3D" id="1.10.10.60">
    <property type="entry name" value="Homeodomain-like"/>
    <property type="match status" value="2"/>
</dbReference>
<accession>A0ABW7AI38</accession>
<dbReference type="InterPro" id="IPR014710">
    <property type="entry name" value="RmlC-like_jellyroll"/>
</dbReference>
<evidence type="ECO:0000256" key="4">
    <source>
        <dbReference type="SAM" id="MobiDB-lite"/>
    </source>
</evidence>
<keyword evidence="7" id="KW-1185">Reference proteome</keyword>
<organism evidence="6 7">
    <name type="scientific">Nonomuraea marmarensis</name>
    <dbReference type="NCBI Taxonomy" id="3351344"/>
    <lineage>
        <taxon>Bacteria</taxon>
        <taxon>Bacillati</taxon>
        <taxon>Actinomycetota</taxon>
        <taxon>Actinomycetes</taxon>
        <taxon>Streptosporangiales</taxon>
        <taxon>Streptosporangiaceae</taxon>
        <taxon>Nonomuraea</taxon>
    </lineage>
</organism>
<dbReference type="SUPFAM" id="SSF46689">
    <property type="entry name" value="Homeodomain-like"/>
    <property type="match status" value="1"/>
</dbReference>
<dbReference type="Proteomes" id="UP001603978">
    <property type="component" value="Unassembled WGS sequence"/>
</dbReference>
<evidence type="ECO:0000313" key="6">
    <source>
        <dbReference type="EMBL" id="MFG1707035.1"/>
    </source>
</evidence>
<dbReference type="InterPro" id="IPR018060">
    <property type="entry name" value="HTH_AraC"/>
</dbReference>